<feature type="transmembrane region" description="Helical" evidence="1">
    <location>
        <begin position="42"/>
        <end position="63"/>
    </location>
</feature>
<organism evidence="2 3">
    <name type="scientific">Cellulomonas bogoriensis 69B4 = DSM 16987</name>
    <dbReference type="NCBI Taxonomy" id="1386082"/>
    <lineage>
        <taxon>Bacteria</taxon>
        <taxon>Bacillati</taxon>
        <taxon>Actinomycetota</taxon>
        <taxon>Actinomycetes</taxon>
        <taxon>Micrococcales</taxon>
        <taxon>Cellulomonadaceae</taxon>
        <taxon>Cellulomonas</taxon>
    </lineage>
</organism>
<protein>
    <submittedName>
        <fullName evidence="2">Uncharacterized protein</fullName>
    </submittedName>
</protein>
<evidence type="ECO:0000313" key="2">
    <source>
        <dbReference type="EMBL" id="KGM13336.1"/>
    </source>
</evidence>
<dbReference type="RefSeq" id="WP_035059476.1">
    <property type="nucleotide sequence ID" value="NZ_AXCZ01000049.1"/>
</dbReference>
<evidence type="ECO:0000256" key="1">
    <source>
        <dbReference type="SAM" id="Phobius"/>
    </source>
</evidence>
<dbReference type="Proteomes" id="UP000054314">
    <property type="component" value="Unassembled WGS sequence"/>
</dbReference>
<keyword evidence="3" id="KW-1185">Reference proteome</keyword>
<proteinExistence type="predicted"/>
<comment type="caution">
    <text evidence="2">The sequence shown here is derived from an EMBL/GenBank/DDBJ whole genome shotgun (WGS) entry which is preliminary data.</text>
</comment>
<gene>
    <name evidence="2" type="ORF">N869_14790</name>
</gene>
<sequence>MGLTKARTWLAAAVVLAVLTYLSVSVEFYLAHAEMRAGSISWMEPALGVLALLAGMVGLGLYLRRSPSGPTG</sequence>
<accession>A0A0A0BZI7</accession>
<keyword evidence="1" id="KW-0812">Transmembrane</keyword>
<reference evidence="2 3" key="1">
    <citation type="submission" date="2013-08" db="EMBL/GenBank/DDBJ databases">
        <title>Genome sequencing of Cellulomonas bogoriensis 69B4.</title>
        <authorList>
            <person name="Chen F."/>
            <person name="Li Y."/>
            <person name="Wang G."/>
        </authorList>
    </citation>
    <scope>NUCLEOTIDE SEQUENCE [LARGE SCALE GENOMIC DNA]</scope>
    <source>
        <strain evidence="2 3">69B4</strain>
    </source>
</reference>
<name>A0A0A0BZI7_9CELL</name>
<dbReference type="AlphaFoldDB" id="A0A0A0BZI7"/>
<keyword evidence="1" id="KW-0472">Membrane</keyword>
<keyword evidence="1" id="KW-1133">Transmembrane helix</keyword>
<evidence type="ECO:0000313" key="3">
    <source>
        <dbReference type="Proteomes" id="UP000054314"/>
    </source>
</evidence>
<dbReference type="EMBL" id="AXCZ01000049">
    <property type="protein sequence ID" value="KGM13336.1"/>
    <property type="molecule type" value="Genomic_DNA"/>
</dbReference>
<feature type="transmembrane region" description="Helical" evidence="1">
    <location>
        <begin position="6"/>
        <end position="30"/>
    </location>
</feature>